<evidence type="ECO:0000313" key="1">
    <source>
        <dbReference type="EMBL" id="GHF91496.1"/>
    </source>
</evidence>
<organism evidence="1 2">
    <name type="scientific">Amycolatopsis bullii</name>
    <dbReference type="NCBI Taxonomy" id="941987"/>
    <lineage>
        <taxon>Bacteria</taxon>
        <taxon>Bacillati</taxon>
        <taxon>Actinomycetota</taxon>
        <taxon>Actinomycetes</taxon>
        <taxon>Pseudonocardiales</taxon>
        <taxon>Pseudonocardiaceae</taxon>
        <taxon>Amycolatopsis</taxon>
    </lineage>
</organism>
<reference evidence="2" key="1">
    <citation type="journal article" date="2019" name="Int. J. Syst. Evol. Microbiol.">
        <title>The Global Catalogue of Microorganisms (GCM) 10K type strain sequencing project: providing services to taxonomists for standard genome sequencing and annotation.</title>
        <authorList>
            <consortium name="The Broad Institute Genomics Platform"/>
            <consortium name="The Broad Institute Genome Sequencing Center for Infectious Disease"/>
            <person name="Wu L."/>
            <person name="Ma J."/>
        </authorList>
    </citation>
    <scope>NUCLEOTIDE SEQUENCE [LARGE SCALE GENOMIC DNA]</scope>
    <source>
        <strain evidence="2">CGMCC 4.7680</strain>
    </source>
</reference>
<evidence type="ECO:0000313" key="2">
    <source>
        <dbReference type="Proteomes" id="UP000649955"/>
    </source>
</evidence>
<proteinExistence type="predicted"/>
<keyword evidence="2" id="KW-1185">Reference proteome</keyword>
<name>A0ABQ3K252_9PSEU</name>
<accession>A0ABQ3K252</accession>
<dbReference type="Proteomes" id="UP000649955">
    <property type="component" value="Unassembled WGS sequence"/>
</dbReference>
<protein>
    <recommendedName>
        <fullName evidence="3">Transcriptional regulator</fullName>
    </recommendedName>
</protein>
<dbReference type="EMBL" id="BNAW01000001">
    <property type="protein sequence ID" value="GHF91496.1"/>
    <property type="molecule type" value="Genomic_DNA"/>
</dbReference>
<gene>
    <name evidence="1" type="ORF">GCM10017567_02060</name>
</gene>
<sequence>MVSMSSAPWTVVLGYSHPLAFALAVRDALDVPCALEIPPVVRRPTLATPPGVTGEHVPDLWQHWWETTLSLTRDDAPSIPLVPAEPLAPIVEDNLQTLHRWSSAHKREVARVSNPFRNAPRMRDAVHEHERQSGIRIGGFRLQVTALPVTGSFFHPTTNDHILVSVDLLADRAEYVRRVIAHVTS</sequence>
<comment type="caution">
    <text evidence="1">The sequence shown here is derived from an EMBL/GenBank/DDBJ whole genome shotgun (WGS) entry which is preliminary data.</text>
</comment>
<evidence type="ECO:0008006" key="3">
    <source>
        <dbReference type="Google" id="ProtNLM"/>
    </source>
</evidence>